<gene>
    <name evidence="3" type="ORF">EZS28_043797</name>
</gene>
<organism evidence="3 4">
    <name type="scientific">Streblomastix strix</name>
    <dbReference type="NCBI Taxonomy" id="222440"/>
    <lineage>
        <taxon>Eukaryota</taxon>
        <taxon>Metamonada</taxon>
        <taxon>Preaxostyla</taxon>
        <taxon>Oxymonadida</taxon>
        <taxon>Streblomastigidae</taxon>
        <taxon>Streblomastix</taxon>
    </lineage>
</organism>
<feature type="domain" description="C2" evidence="2">
    <location>
        <begin position="1"/>
        <end position="68"/>
    </location>
</feature>
<feature type="region of interest" description="Disordered" evidence="1">
    <location>
        <begin position="94"/>
        <end position="134"/>
    </location>
</feature>
<evidence type="ECO:0000313" key="3">
    <source>
        <dbReference type="EMBL" id="KAA6360676.1"/>
    </source>
</evidence>
<feature type="non-terminal residue" evidence="3">
    <location>
        <position position="1"/>
    </location>
</feature>
<dbReference type="Gene3D" id="2.60.40.150">
    <property type="entry name" value="C2 domain"/>
    <property type="match status" value="1"/>
</dbReference>
<dbReference type="Pfam" id="PF00168">
    <property type="entry name" value="C2"/>
    <property type="match status" value="1"/>
</dbReference>
<dbReference type="EMBL" id="SNRW01026605">
    <property type="protein sequence ID" value="KAA6360676.1"/>
    <property type="molecule type" value="Genomic_DNA"/>
</dbReference>
<protein>
    <recommendedName>
        <fullName evidence="2">C2 domain-containing protein</fullName>
    </recommendedName>
</protein>
<name>A0A5J4TQB8_9EUKA</name>
<feature type="compositionally biased region" description="Basic and acidic residues" evidence="1">
    <location>
        <begin position="98"/>
        <end position="121"/>
    </location>
</feature>
<sequence>RTEKKADTLEAEYNETFTFNFDPAATEERDIKFELWDHDTIGDNDKIGEVKLSLREFLNNREKKTITFKGTDKQQDKDDVGQGVVEVFLEPIGDGEFAEVKPPEDDGIEIKEELPGDESAKTAEVTHPVAEQKE</sequence>
<dbReference type="Proteomes" id="UP000324800">
    <property type="component" value="Unassembled WGS sequence"/>
</dbReference>
<evidence type="ECO:0000256" key="1">
    <source>
        <dbReference type="SAM" id="MobiDB-lite"/>
    </source>
</evidence>
<dbReference type="SUPFAM" id="SSF49562">
    <property type="entry name" value="C2 domain (Calcium/lipid-binding domain, CaLB)"/>
    <property type="match status" value="1"/>
</dbReference>
<dbReference type="InterPro" id="IPR000008">
    <property type="entry name" value="C2_dom"/>
</dbReference>
<dbReference type="PROSITE" id="PS50004">
    <property type="entry name" value="C2"/>
    <property type="match status" value="1"/>
</dbReference>
<reference evidence="3 4" key="1">
    <citation type="submission" date="2019-03" db="EMBL/GenBank/DDBJ databases">
        <title>Single cell metagenomics reveals metabolic interactions within the superorganism composed of flagellate Streblomastix strix and complex community of Bacteroidetes bacteria on its surface.</title>
        <authorList>
            <person name="Treitli S.C."/>
            <person name="Kolisko M."/>
            <person name="Husnik F."/>
            <person name="Keeling P."/>
            <person name="Hampl V."/>
        </authorList>
    </citation>
    <scope>NUCLEOTIDE SEQUENCE [LARGE SCALE GENOMIC DNA]</scope>
    <source>
        <strain evidence="3">ST1C</strain>
    </source>
</reference>
<evidence type="ECO:0000259" key="2">
    <source>
        <dbReference type="PROSITE" id="PS50004"/>
    </source>
</evidence>
<evidence type="ECO:0000313" key="4">
    <source>
        <dbReference type="Proteomes" id="UP000324800"/>
    </source>
</evidence>
<dbReference type="CDD" id="cd00030">
    <property type="entry name" value="C2"/>
    <property type="match status" value="1"/>
</dbReference>
<dbReference type="AlphaFoldDB" id="A0A5J4TQB8"/>
<proteinExistence type="predicted"/>
<dbReference type="InterPro" id="IPR035892">
    <property type="entry name" value="C2_domain_sf"/>
</dbReference>
<accession>A0A5J4TQB8</accession>
<comment type="caution">
    <text evidence="3">The sequence shown here is derived from an EMBL/GenBank/DDBJ whole genome shotgun (WGS) entry which is preliminary data.</text>
</comment>